<evidence type="ECO:0000313" key="4">
    <source>
        <dbReference type="EMBL" id="KAL2524281.1"/>
    </source>
</evidence>
<evidence type="ECO:0000259" key="3">
    <source>
        <dbReference type="Pfam" id="PF23007"/>
    </source>
</evidence>
<gene>
    <name evidence="4" type="ORF">Adt_09335</name>
</gene>
<comment type="caution">
    <text evidence="4">The sequence shown here is derived from an EMBL/GenBank/DDBJ whole genome shotgun (WGS) entry which is preliminary data.</text>
</comment>
<protein>
    <submittedName>
        <fullName evidence="4">Protein STICHEL-like 3</fullName>
    </submittedName>
</protein>
<dbReference type="Pfam" id="PF23007">
    <property type="entry name" value="DnaA_N-like_STI"/>
    <property type="match status" value="1"/>
</dbReference>
<feature type="region of interest" description="Disordered" evidence="2">
    <location>
        <begin position="268"/>
        <end position="301"/>
    </location>
</feature>
<feature type="domain" description="STICHEL DnaA-N-like alpha-beta" evidence="3">
    <location>
        <begin position="127"/>
        <end position="204"/>
    </location>
</feature>
<feature type="compositionally biased region" description="Basic and acidic residues" evidence="2">
    <location>
        <begin position="271"/>
        <end position="290"/>
    </location>
</feature>
<keyword evidence="5" id="KW-1185">Reference proteome</keyword>
<name>A0ABD1UGW7_9LAMI</name>
<organism evidence="4 5">
    <name type="scientific">Abeliophyllum distichum</name>
    <dbReference type="NCBI Taxonomy" id="126358"/>
    <lineage>
        <taxon>Eukaryota</taxon>
        <taxon>Viridiplantae</taxon>
        <taxon>Streptophyta</taxon>
        <taxon>Embryophyta</taxon>
        <taxon>Tracheophyta</taxon>
        <taxon>Spermatophyta</taxon>
        <taxon>Magnoliopsida</taxon>
        <taxon>eudicotyledons</taxon>
        <taxon>Gunneridae</taxon>
        <taxon>Pentapetalae</taxon>
        <taxon>asterids</taxon>
        <taxon>lamiids</taxon>
        <taxon>Lamiales</taxon>
        <taxon>Oleaceae</taxon>
        <taxon>Forsythieae</taxon>
        <taxon>Abeliophyllum</taxon>
    </lineage>
</organism>
<dbReference type="SUPFAM" id="SSF48019">
    <property type="entry name" value="post-AAA+ oligomerization domain-like"/>
    <property type="match status" value="1"/>
</dbReference>
<evidence type="ECO:0000256" key="1">
    <source>
        <dbReference type="SAM" id="Coils"/>
    </source>
</evidence>
<evidence type="ECO:0000256" key="2">
    <source>
        <dbReference type="SAM" id="MobiDB-lite"/>
    </source>
</evidence>
<evidence type="ECO:0000313" key="5">
    <source>
        <dbReference type="Proteomes" id="UP001604336"/>
    </source>
</evidence>
<dbReference type="InterPro" id="IPR008921">
    <property type="entry name" value="DNA_pol3_clamp-load_cplx_C"/>
</dbReference>
<dbReference type="InterPro" id="IPR054506">
    <property type="entry name" value="DnaA_N-like_STI"/>
</dbReference>
<dbReference type="EMBL" id="JBFOLK010000003">
    <property type="protein sequence ID" value="KAL2524281.1"/>
    <property type="molecule type" value="Genomic_DNA"/>
</dbReference>
<accession>A0ABD1UGW7</accession>
<reference evidence="5" key="1">
    <citation type="submission" date="2024-07" db="EMBL/GenBank/DDBJ databases">
        <title>Two chromosome-level genome assemblies of Korean endemic species Abeliophyllum distichum and Forsythia ovata (Oleaceae).</title>
        <authorList>
            <person name="Jang H."/>
        </authorList>
    </citation>
    <scope>NUCLEOTIDE SEQUENCE [LARGE SCALE GENOMIC DNA]</scope>
</reference>
<keyword evidence="1" id="KW-0175">Coiled coil</keyword>
<feature type="coiled-coil region" evidence="1">
    <location>
        <begin position="44"/>
        <end position="71"/>
    </location>
</feature>
<sequence length="448" mass="50581">MESGIEPLALMSQLATVITDILAGSYDFVKERQRRKFFRRQALSKEDMEKLRQALKTLSEAEKQLRTSNDKITWLTAALLQLAPDQQYMLRNSSADTSLNHISQQVYSGSEDKNKATGVQLQGKFGYKIEEIWLDVLRKIPINSIKEFLYQEGKMISVSFGAAPTVQLMFSSHLAKSKAEKFREHILQAFESVLRSPVTIEIRCESNKNVRGGPIMLPASQEISSRLLASNGMPRAGHGDIRSLQQSRDGLSQAQFDTTGMGRTEIVEVEASPREPKGSEPKNEKEHFDQRNTGISFSDRRKLGERNQSLSLVRGKVSLGHVIQQAEGCSQQSGWSKRKAVSIAEKLEQENLRLEPRSRGLLCWNVPRVTRRKLSRLKIRTRKPKTLLKFVLCGRCLSSRSPRLIWTFDNLTGYTRVDGLFHLSLYLESQALGFLGKVKAWPGFVSGP</sequence>
<proteinExistence type="predicted"/>
<dbReference type="AlphaFoldDB" id="A0ABD1UGW7"/>
<dbReference type="Proteomes" id="UP001604336">
    <property type="component" value="Unassembled WGS sequence"/>
</dbReference>